<evidence type="ECO:0000256" key="3">
    <source>
        <dbReference type="ARBA" id="ARBA00022553"/>
    </source>
</evidence>
<keyword evidence="9" id="KW-1133">Transmembrane helix</keyword>
<dbReference type="Pfam" id="PF07730">
    <property type="entry name" value="HisKA_3"/>
    <property type="match status" value="1"/>
</dbReference>
<keyword evidence="4" id="KW-0808">Transferase</keyword>
<reference evidence="11 12" key="2">
    <citation type="submission" date="2020-03" db="EMBL/GenBank/DDBJ databases">
        <authorList>
            <person name="Ichikawa N."/>
            <person name="Kimura A."/>
            <person name="Kitahashi Y."/>
            <person name="Uohara A."/>
        </authorList>
    </citation>
    <scope>NUCLEOTIDE SEQUENCE [LARGE SCALE GENOMIC DNA]</scope>
    <source>
        <strain evidence="11 12">NBRC 107702</strain>
    </source>
</reference>
<keyword evidence="5" id="KW-0547">Nucleotide-binding</keyword>
<dbReference type="CDD" id="cd16917">
    <property type="entry name" value="HATPase_UhpB-NarQ-NarX-like"/>
    <property type="match status" value="1"/>
</dbReference>
<dbReference type="InterPro" id="IPR011712">
    <property type="entry name" value="Sig_transdc_His_kin_sub3_dim/P"/>
</dbReference>
<name>A0A6F8XX76_9ACTN</name>
<feature type="transmembrane region" description="Helical" evidence="9">
    <location>
        <begin position="343"/>
        <end position="365"/>
    </location>
</feature>
<evidence type="ECO:0000256" key="5">
    <source>
        <dbReference type="ARBA" id="ARBA00022741"/>
    </source>
</evidence>
<accession>A0A6F8XX76</accession>
<evidence type="ECO:0000256" key="2">
    <source>
        <dbReference type="ARBA" id="ARBA00012438"/>
    </source>
</evidence>
<dbReference type="Gene3D" id="1.20.5.1930">
    <property type="match status" value="1"/>
</dbReference>
<dbReference type="GO" id="GO:0046983">
    <property type="term" value="F:protein dimerization activity"/>
    <property type="evidence" value="ECO:0007669"/>
    <property type="project" value="InterPro"/>
</dbReference>
<evidence type="ECO:0000256" key="1">
    <source>
        <dbReference type="ARBA" id="ARBA00000085"/>
    </source>
</evidence>
<evidence type="ECO:0000256" key="9">
    <source>
        <dbReference type="SAM" id="Phobius"/>
    </source>
</evidence>
<feature type="transmembrane region" description="Helical" evidence="9">
    <location>
        <begin position="105"/>
        <end position="128"/>
    </location>
</feature>
<comment type="catalytic activity">
    <reaction evidence="1">
        <text>ATP + protein L-histidine = ADP + protein N-phospho-L-histidine.</text>
        <dbReference type="EC" id="2.7.13.3"/>
    </reaction>
</comment>
<dbReference type="EC" id="2.7.13.3" evidence="2"/>
<dbReference type="GO" id="GO:0005524">
    <property type="term" value="F:ATP binding"/>
    <property type="evidence" value="ECO:0007669"/>
    <property type="project" value="UniProtKB-KW"/>
</dbReference>
<dbReference type="Gene3D" id="3.30.565.10">
    <property type="entry name" value="Histidine kinase-like ATPase, C-terminal domain"/>
    <property type="match status" value="1"/>
</dbReference>
<keyword evidence="8" id="KW-0902">Two-component regulatory system</keyword>
<keyword evidence="3" id="KW-0597">Phosphoprotein</keyword>
<organism evidence="11 12">
    <name type="scientific">Phytohabitans flavus</name>
    <dbReference type="NCBI Taxonomy" id="1076124"/>
    <lineage>
        <taxon>Bacteria</taxon>
        <taxon>Bacillati</taxon>
        <taxon>Actinomycetota</taxon>
        <taxon>Actinomycetes</taxon>
        <taxon>Micromonosporales</taxon>
        <taxon>Micromonosporaceae</taxon>
    </lineage>
</organism>
<sequence>MGRHLIAAGAVAADIAILASGRPGLAWVGVLFAAAALLAYRMPLAGLAAALALSAGTGLAYLLMLWTAFRAGRAIGGRRDALAAVGVAGGGLALILAVSRPDPRGIHQIALAHLIFVVLPLLIGGYLAQQERLTAALADQARLAERLRIARDMHDSVGRRLSLVSIQAAALEVSDLPPSRAEAVRRLAIAAREAMDEVYGVVGALRDAPDPATVGALVAEFRTAGVPVELSERGTSRSLPVAAREAAYRVVEEGLTNAAKHAPSRPVTVELAWERRALRVTLINPASSGPAAAAGAGRGLQGLTERVRLAGGRLRHDSANGTFRLSATLPVDPPPPLTARKPVLVGAAAAVLLFLVLPATMMLGVA</sequence>
<evidence type="ECO:0000256" key="6">
    <source>
        <dbReference type="ARBA" id="ARBA00022777"/>
    </source>
</evidence>
<feature type="domain" description="Signal transduction histidine kinase subgroup 3 dimerisation and phosphoacceptor" evidence="10">
    <location>
        <begin position="145"/>
        <end position="208"/>
    </location>
</feature>
<evidence type="ECO:0000313" key="11">
    <source>
        <dbReference type="EMBL" id="BCB78397.1"/>
    </source>
</evidence>
<dbReference type="SUPFAM" id="SSF55874">
    <property type="entry name" value="ATPase domain of HSP90 chaperone/DNA topoisomerase II/histidine kinase"/>
    <property type="match status" value="1"/>
</dbReference>
<dbReference type="AlphaFoldDB" id="A0A6F8XX76"/>
<dbReference type="InterPro" id="IPR050482">
    <property type="entry name" value="Sensor_HK_TwoCompSys"/>
</dbReference>
<keyword evidence="7" id="KW-0067">ATP-binding</keyword>
<evidence type="ECO:0000259" key="10">
    <source>
        <dbReference type="Pfam" id="PF07730"/>
    </source>
</evidence>
<evidence type="ECO:0000256" key="7">
    <source>
        <dbReference type="ARBA" id="ARBA00022840"/>
    </source>
</evidence>
<keyword evidence="9" id="KW-0472">Membrane</keyword>
<evidence type="ECO:0000256" key="8">
    <source>
        <dbReference type="ARBA" id="ARBA00023012"/>
    </source>
</evidence>
<protein>
    <recommendedName>
        <fullName evidence="2">histidine kinase</fullName>
        <ecNumber evidence="2">2.7.13.3</ecNumber>
    </recommendedName>
</protein>
<dbReference type="KEGG" id="pfla:Pflav_048070"/>
<evidence type="ECO:0000313" key="12">
    <source>
        <dbReference type="Proteomes" id="UP000502508"/>
    </source>
</evidence>
<feature type="transmembrane region" description="Helical" evidence="9">
    <location>
        <begin position="81"/>
        <end position="99"/>
    </location>
</feature>
<keyword evidence="6" id="KW-0418">Kinase</keyword>
<dbReference type="PANTHER" id="PTHR24421:SF10">
    <property type="entry name" value="NITRATE_NITRITE SENSOR PROTEIN NARQ"/>
    <property type="match status" value="1"/>
</dbReference>
<gene>
    <name evidence="11" type="ORF">Pflav_048070</name>
</gene>
<dbReference type="EMBL" id="AP022870">
    <property type="protein sequence ID" value="BCB78397.1"/>
    <property type="molecule type" value="Genomic_DNA"/>
</dbReference>
<feature type="transmembrane region" description="Helical" evidence="9">
    <location>
        <begin position="24"/>
        <end position="42"/>
    </location>
</feature>
<dbReference type="Proteomes" id="UP000502508">
    <property type="component" value="Chromosome"/>
</dbReference>
<keyword evidence="9" id="KW-0812">Transmembrane</keyword>
<feature type="transmembrane region" description="Helical" evidence="9">
    <location>
        <begin position="48"/>
        <end position="69"/>
    </location>
</feature>
<dbReference type="InterPro" id="IPR036890">
    <property type="entry name" value="HATPase_C_sf"/>
</dbReference>
<dbReference type="PANTHER" id="PTHR24421">
    <property type="entry name" value="NITRATE/NITRITE SENSOR PROTEIN NARX-RELATED"/>
    <property type="match status" value="1"/>
</dbReference>
<dbReference type="RefSeq" id="WP_173038010.1">
    <property type="nucleotide sequence ID" value="NZ_AP022870.1"/>
</dbReference>
<dbReference type="GO" id="GO:0016020">
    <property type="term" value="C:membrane"/>
    <property type="evidence" value="ECO:0007669"/>
    <property type="project" value="InterPro"/>
</dbReference>
<proteinExistence type="predicted"/>
<evidence type="ECO:0000256" key="4">
    <source>
        <dbReference type="ARBA" id="ARBA00022679"/>
    </source>
</evidence>
<dbReference type="GO" id="GO:0000155">
    <property type="term" value="F:phosphorelay sensor kinase activity"/>
    <property type="evidence" value="ECO:0007669"/>
    <property type="project" value="InterPro"/>
</dbReference>
<keyword evidence="12" id="KW-1185">Reference proteome</keyword>
<reference evidence="11 12" key="1">
    <citation type="submission" date="2020-03" db="EMBL/GenBank/DDBJ databases">
        <title>Whole genome shotgun sequence of Phytohabitans flavus NBRC 107702.</title>
        <authorList>
            <person name="Komaki H."/>
            <person name="Tamura T."/>
        </authorList>
    </citation>
    <scope>NUCLEOTIDE SEQUENCE [LARGE SCALE GENOMIC DNA]</scope>
    <source>
        <strain evidence="11 12">NBRC 107702</strain>
    </source>
</reference>